<evidence type="ECO:0000313" key="2">
    <source>
        <dbReference type="EMBL" id="GAA0931572.1"/>
    </source>
</evidence>
<feature type="domain" description="Mycothiol-dependent maleylpyruvate isomerase metal-binding" evidence="1">
    <location>
        <begin position="14"/>
        <end position="97"/>
    </location>
</feature>
<dbReference type="InterPro" id="IPR024344">
    <property type="entry name" value="MDMPI_metal-binding"/>
</dbReference>
<keyword evidence="3" id="KW-1185">Reference proteome</keyword>
<dbReference type="Proteomes" id="UP001500542">
    <property type="component" value="Unassembled WGS sequence"/>
</dbReference>
<dbReference type="RefSeq" id="WP_343966345.1">
    <property type="nucleotide sequence ID" value="NZ_BAAAHK010000003.1"/>
</dbReference>
<dbReference type="SUPFAM" id="SSF109854">
    <property type="entry name" value="DinB/YfiT-like putative metalloenzymes"/>
    <property type="match status" value="1"/>
</dbReference>
<dbReference type="Gene3D" id="1.20.120.450">
    <property type="entry name" value="dinb family like domain"/>
    <property type="match status" value="1"/>
</dbReference>
<proteinExistence type="predicted"/>
<dbReference type="GO" id="GO:0016853">
    <property type="term" value="F:isomerase activity"/>
    <property type="evidence" value="ECO:0007669"/>
    <property type="project" value="UniProtKB-KW"/>
</dbReference>
<gene>
    <name evidence="2" type="ORF">GCM10009554_15570</name>
</gene>
<accession>A0ABN1PQ23</accession>
<name>A0ABN1PQ23_9ACTN</name>
<dbReference type="EMBL" id="BAAAHK010000003">
    <property type="protein sequence ID" value="GAA0931572.1"/>
    <property type="molecule type" value="Genomic_DNA"/>
</dbReference>
<dbReference type="Pfam" id="PF11716">
    <property type="entry name" value="MDMPI_N"/>
    <property type="match status" value="1"/>
</dbReference>
<dbReference type="NCBIfam" id="TIGR03083">
    <property type="entry name" value="maleylpyruvate isomerase family mycothiol-dependent enzyme"/>
    <property type="match status" value="1"/>
</dbReference>
<organism evidence="2 3">
    <name type="scientific">Kribbella koreensis</name>
    <dbReference type="NCBI Taxonomy" id="57909"/>
    <lineage>
        <taxon>Bacteria</taxon>
        <taxon>Bacillati</taxon>
        <taxon>Actinomycetota</taxon>
        <taxon>Actinomycetes</taxon>
        <taxon>Propionibacteriales</taxon>
        <taxon>Kribbellaceae</taxon>
        <taxon>Kribbella</taxon>
    </lineage>
</organism>
<keyword evidence="2" id="KW-0413">Isomerase</keyword>
<evidence type="ECO:0000259" key="1">
    <source>
        <dbReference type="Pfam" id="PF11716"/>
    </source>
</evidence>
<dbReference type="InterPro" id="IPR034660">
    <property type="entry name" value="DinB/YfiT-like"/>
</dbReference>
<evidence type="ECO:0000313" key="3">
    <source>
        <dbReference type="Proteomes" id="UP001500542"/>
    </source>
</evidence>
<dbReference type="InterPro" id="IPR017517">
    <property type="entry name" value="Maleyloyr_isom"/>
</dbReference>
<protein>
    <submittedName>
        <fullName evidence="2">Maleylpyruvate isomerase family mycothiol-dependent enzyme</fullName>
    </submittedName>
</protein>
<reference evidence="2 3" key="1">
    <citation type="journal article" date="2019" name="Int. J. Syst. Evol. Microbiol.">
        <title>The Global Catalogue of Microorganisms (GCM) 10K type strain sequencing project: providing services to taxonomists for standard genome sequencing and annotation.</title>
        <authorList>
            <consortium name="The Broad Institute Genomics Platform"/>
            <consortium name="The Broad Institute Genome Sequencing Center for Infectious Disease"/>
            <person name="Wu L."/>
            <person name="Ma J."/>
        </authorList>
    </citation>
    <scope>NUCLEOTIDE SEQUENCE [LARGE SCALE GENOMIC DNA]</scope>
    <source>
        <strain evidence="2 3">JCM 10977</strain>
    </source>
</reference>
<sequence length="229" mass="24639">MDATTSVDLYAGTRARLTDAVQGFGPEVLAGRVPACPEWTVHDVVAHLSGAAADFVSGNLEGAPRPPWTAVQVDARRSMPTTQVLDEWATTTGPALEKLILSGNTAHPMICNPYVDAGTHEADLHGATGIGRPPREIWLATLDWVFPDPRPSDEVAGTLSIVTPDGTYQLGSGKPVAEVHTDTYELFRAIFGRRSAAQIQSWQWTTPASAEAWSTELPRLLQTTVDLID</sequence>
<comment type="caution">
    <text evidence="2">The sequence shown here is derived from an EMBL/GenBank/DDBJ whole genome shotgun (WGS) entry which is preliminary data.</text>
</comment>